<evidence type="ECO:0000313" key="3">
    <source>
        <dbReference type="Proteomes" id="UP000499080"/>
    </source>
</evidence>
<dbReference type="Proteomes" id="UP000499080">
    <property type="component" value="Unassembled WGS sequence"/>
</dbReference>
<evidence type="ECO:0000313" key="2">
    <source>
        <dbReference type="EMBL" id="GBL84900.1"/>
    </source>
</evidence>
<feature type="compositionally biased region" description="Polar residues" evidence="1">
    <location>
        <begin position="80"/>
        <end position="91"/>
    </location>
</feature>
<gene>
    <name evidence="2" type="ORF">AVEN_42176_1</name>
</gene>
<proteinExistence type="predicted"/>
<protein>
    <submittedName>
        <fullName evidence="2">Uncharacterized protein</fullName>
    </submittedName>
</protein>
<comment type="caution">
    <text evidence="2">The sequence shown here is derived from an EMBL/GenBank/DDBJ whole genome shotgun (WGS) entry which is preliminary data.</text>
</comment>
<sequence length="97" mass="10911">MNSCGICRGLRCQNCRRCCLCALEAVCSRQFVHSSIAAARRALRPNNFTWVMWVRRSRLKPGSKRTSYSFLASEREVQPEASTLSSKSTNGLGKGYF</sequence>
<keyword evidence="3" id="KW-1185">Reference proteome</keyword>
<dbReference type="AlphaFoldDB" id="A0A4Y2AYD0"/>
<feature type="region of interest" description="Disordered" evidence="1">
    <location>
        <begin position="74"/>
        <end position="97"/>
    </location>
</feature>
<reference evidence="2 3" key="1">
    <citation type="journal article" date="2019" name="Sci. Rep.">
        <title>Orb-weaving spider Araneus ventricosus genome elucidates the spidroin gene catalogue.</title>
        <authorList>
            <person name="Kono N."/>
            <person name="Nakamura H."/>
            <person name="Ohtoshi R."/>
            <person name="Moran D.A.P."/>
            <person name="Shinohara A."/>
            <person name="Yoshida Y."/>
            <person name="Fujiwara M."/>
            <person name="Mori M."/>
            <person name="Tomita M."/>
            <person name="Arakawa K."/>
        </authorList>
    </citation>
    <scope>NUCLEOTIDE SEQUENCE [LARGE SCALE GENOMIC DNA]</scope>
</reference>
<evidence type="ECO:0000256" key="1">
    <source>
        <dbReference type="SAM" id="MobiDB-lite"/>
    </source>
</evidence>
<dbReference type="EMBL" id="BGPR01000040">
    <property type="protein sequence ID" value="GBL84900.1"/>
    <property type="molecule type" value="Genomic_DNA"/>
</dbReference>
<organism evidence="2 3">
    <name type="scientific">Araneus ventricosus</name>
    <name type="common">Orbweaver spider</name>
    <name type="synonym">Epeira ventricosa</name>
    <dbReference type="NCBI Taxonomy" id="182803"/>
    <lineage>
        <taxon>Eukaryota</taxon>
        <taxon>Metazoa</taxon>
        <taxon>Ecdysozoa</taxon>
        <taxon>Arthropoda</taxon>
        <taxon>Chelicerata</taxon>
        <taxon>Arachnida</taxon>
        <taxon>Araneae</taxon>
        <taxon>Araneomorphae</taxon>
        <taxon>Entelegynae</taxon>
        <taxon>Araneoidea</taxon>
        <taxon>Araneidae</taxon>
        <taxon>Araneus</taxon>
    </lineage>
</organism>
<name>A0A4Y2AYD0_ARAVE</name>
<accession>A0A4Y2AYD0</accession>